<evidence type="ECO:0000313" key="5">
    <source>
        <dbReference type="Proteomes" id="UP001201463"/>
    </source>
</evidence>
<proteinExistence type="predicted"/>
<keyword evidence="1" id="KW-0732">Signal</keyword>
<dbReference type="Pfam" id="PF07589">
    <property type="entry name" value="PEP-CTERM"/>
    <property type="match status" value="1"/>
</dbReference>
<reference evidence="4 5" key="1">
    <citation type="submission" date="2021-12" db="EMBL/GenBank/DDBJ databases">
        <title>Genome seq of p7.</title>
        <authorList>
            <person name="Seo T."/>
        </authorList>
    </citation>
    <scope>NUCLEOTIDE SEQUENCE [LARGE SCALE GENOMIC DNA]</scope>
    <source>
        <strain evidence="4 5">P7</strain>
    </source>
</reference>
<dbReference type="Proteomes" id="UP001201463">
    <property type="component" value="Unassembled WGS sequence"/>
</dbReference>
<name>A0ABS8X742_9BURK</name>
<evidence type="ECO:0000256" key="1">
    <source>
        <dbReference type="SAM" id="SignalP"/>
    </source>
</evidence>
<sequence length="190" mass="18692">MKMTRLACLCSAVLALLAEPAAATTLSFATPATAVPVGQAFTLDVLVTDAADLYAFQFDIAFDPTLVQATGVQEGGFLSAGGATSFLPGSIDNLVGTVSFTAGTLTGPGPGATGNGVVAHLSFQALAPGQGALSFGNVVLLDSALGEIPTSTLAGSLTVAAVPEPASAALLSLGLAGLAAGLRRRPRFGC</sequence>
<organism evidence="4 5">
    <name type="scientific">Pelomonas caseinilytica</name>
    <dbReference type="NCBI Taxonomy" id="2906763"/>
    <lineage>
        <taxon>Bacteria</taxon>
        <taxon>Pseudomonadati</taxon>
        <taxon>Pseudomonadota</taxon>
        <taxon>Betaproteobacteria</taxon>
        <taxon>Burkholderiales</taxon>
        <taxon>Sphaerotilaceae</taxon>
        <taxon>Roseateles</taxon>
    </lineage>
</organism>
<dbReference type="NCBIfam" id="TIGR02595">
    <property type="entry name" value="PEP_CTERM"/>
    <property type="match status" value="1"/>
</dbReference>
<dbReference type="EMBL" id="JAJTWT010000001">
    <property type="protein sequence ID" value="MCE4536336.1"/>
    <property type="molecule type" value="Genomic_DNA"/>
</dbReference>
<dbReference type="RefSeq" id="WP_233389515.1">
    <property type="nucleotide sequence ID" value="NZ_JAJTWT010000001.1"/>
</dbReference>
<protein>
    <submittedName>
        <fullName evidence="4">Cohesin domain-containing protein</fullName>
    </submittedName>
</protein>
<dbReference type="Gene3D" id="2.60.40.680">
    <property type="match status" value="1"/>
</dbReference>
<dbReference type="InterPro" id="IPR002102">
    <property type="entry name" value="Cohesin_dom"/>
</dbReference>
<dbReference type="SUPFAM" id="SSF49384">
    <property type="entry name" value="Carbohydrate-binding domain"/>
    <property type="match status" value="1"/>
</dbReference>
<dbReference type="CDD" id="cd08547">
    <property type="entry name" value="Type_II_cohesin"/>
    <property type="match status" value="1"/>
</dbReference>
<keyword evidence="5" id="KW-1185">Reference proteome</keyword>
<evidence type="ECO:0000259" key="3">
    <source>
        <dbReference type="Pfam" id="PF07589"/>
    </source>
</evidence>
<feature type="chain" id="PRO_5047017285" evidence="1">
    <location>
        <begin position="24"/>
        <end position="190"/>
    </location>
</feature>
<gene>
    <name evidence="4" type="ORF">LXT12_03585</name>
</gene>
<dbReference type="InterPro" id="IPR008965">
    <property type="entry name" value="CBM2/CBM3_carb-bd_dom_sf"/>
</dbReference>
<accession>A0ABS8X742</accession>
<comment type="caution">
    <text evidence="4">The sequence shown here is derived from an EMBL/GenBank/DDBJ whole genome shotgun (WGS) entry which is preliminary data.</text>
</comment>
<evidence type="ECO:0000259" key="2">
    <source>
        <dbReference type="Pfam" id="PF00963"/>
    </source>
</evidence>
<dbReference type="Pfam" id="PF00963">
    <property type="entry name" value="Cohesin"/>
    <property type="match status" value="1"/>
</dbReference>
<evidence type="ECO:0000313" key="4">
    <source>
        <dbReference type="EMBL" id="MCE4536336.1"/>
    </source>
</evidence>
<feature type="signal peptide" evidence="1">
    <location>
        <begin position="1"/>
        <end position="23"/>
    </location>
</feature>
<dbReference type="InterPro" id="IPR013424">
    <property type="entry name" value="Ice-binding_C"/>
</dbReference>
<feature type="domain" description="Ice-binding protein C-terminal" evidence="3">
    <location>
        <begin position="161"/>
        <end position="185"/>
    </location>
</feature>
<feature type="domain" description="Cohesin" evidence="2">
    <location>
        <begin position="33"/>
        <end position="158"/>
    </location>
</feature>